<protein>
    <recommendedName>
        <fullName evidence="6">Glycosyltransferase family 32 protein</fullName>
    </recommendedName>
</protein>
<feature type="region of interest" description="Disordered" evidence="2">
    <location>
        <begin position="71"/>
        <end position="107"/>
    </location>
</feature>
<evidence type="ECO:0000256" key="2">
    <source>
        <dbReference type="SAM" id="MobiDB-lite"/>
    </source>
</evidence>
<reference evidence="4" key="1">
    <citation type="submission" date="2023-10" db="EMBL/GenBank/DDBJ databases">
        <authorList>
            <person name="Noh H."/>
        </authorList>
    </citation>
    <scope>NUCLEOTIDE SEQUENCE</scope>
    <source>
        <strain evidence="4">DUCC4014</strain>
    </source>
</reference>
<dbReference type="SUPFAM" id="SSF53448">
    <property type="entry name" value="Nucleotide-diphospho-sugar transferases"/>
    <property type="match status" value="1"/>
</dbReference>
<dbReference type="GeneID" id="87812368"/>
<dbReference type="InterPro" id="IPR007577">
    <property type="entry name" value="GlycoTrfase_DXD_sugar-bd_CS"/>
</dbReference>
<feature type="region of interest" description="Disordered" evidence="2">
    <location>
        <begin position="1"/>
        <end position="53"/>
    </location>
</feature>
<name>A0AAF1BRB3_9TREE</name>
<accession>A0AAF1BRB3</accession>
<evidence type="ECO:0000256" key="3">
    <source>
        <dbReference type="SAM" id="Phobius"/>
    </source>
</evidence>
<dbReference type="EMBL" id="CP086720">
    <property type="protein sequence ID" value="WOO85709.1"/>
    <property type="molecule type" value="Genomic_DNA"/>
</dbReference>
<keyword evidence="5" id="KW-1185">Reference proteome</keyword>
<dbReference type="RefSeq" id="XP_062631736.1">
    <property type="nucleotide sequence ID" value="XM_062775752.1"/>
</dbReference>
<dbReference type="AlphaFoldDB" id="A0AAF1BRB3"/>
<evidence type="ECO:0000313" key="4">
    <source>
        <dbReference type="EMBL" id="WOO85709.1"/>
    </source>
</evidence>
<dbReference type="Pfam" id="PF04488">
    <property type="entry name" value="Gly_transf_sug"/>
    <property type="match status" value="1"/>
</dbReference>
<dbReference type="InterPro" id="IPR051981">
    <property type="entry name" value="Glycosyltransf_32"/>
</dbReference>
<gene>
    <name evidence="4" type="ORF">LOC62_07G009205</name>
</gene>
<dbReference type="PANTHER" id="PTHR12042">
    <property type="entry name" value="LACTOSYLCERAMIDE 4-ALPHA-GALACTOSYLTRANSFERASE ALPHA- 1,4-GALACTOSYLTRANSFERASE"/>
    <property type="match status" value="1"/>
</dbReference>
<dbReference type="RefSeq" id="XP_062631735.1">
    <property type="nucleotide sequence ID" value="XM_062775751.1"/>
</dbReference>
<feature type="transmembrane region" description="Helical" evidence="3">
    <location>
        <begin position="139"/>
        <end position="158"/>
    </location>
</feature>
<proteinExistence type="inferred from homology"/>
<sequence length="542" mass="62167">MSRSSRWNIDTDVSQGWTSPTSDDRATSPNFAGRGSAQPTSPTSPSSSVSMQGDHLHIPLRRKISNSFQAFPPYTDRSGRQNGGSGNSSGNTSGGERMTYQPQSPSYLPVHERVRSDSSQDPLWSTTGINLRMLFRKKVLVRLGLVLGVILLWIWWLISTFEFQIEMWSYRKSWIKAELDSVRPLKGCWRPENISPEYNMTKHLAGKKHMLAAGLGLKRGLACFDYASTIQQREDEPMSDLLYHTYWRSDLIPWGDRQTANIIAWLATQPLSHSKLIVWSNGAEHLRANEHMNALIQDFPDNIEVRQAAVLEMAEGTEILDMLKEIAAGGLYDERAWVDGDAVRLLALWLYGGLWFDMDMILTRDMHPLTESEFLIQWDCYDKPDLQMNGAIMHFEKHSPYLCETFHIMATSPAPTPNSFSWGSLLYSRLHQRHIAEGREPFAILPWCFTDPRNCRNDNRFPDPFYPDPSRLWGLPYASRGDHRRSGRELHEAAMDHIFAIHLHNQWLKEFPQGGYVDRLITGFRSRVERLKSKLAKRAVEF</sequence>
<dbReference type="EMBL" id="CP086720">
    <property type="protein sequence ID" value="WOO85710.1"/>
    <property type="molecule type" value="Genomic_DNA"/>
</dbReference>
<evidence type="ECO:0000313" key="5">
    <source>
        <dbReference type="Proteomes" id="UP000827549"/>
    </source>
</evidence>
<dbReference type="GO" id="GO:0016758">
    <property type="term" value="F:hexosyltransferase activity"/>
    <property type="evidence" value="ECO:0007669"/>
    <property type="project" value="TreeGrafter"/>
</dbReference>
<keyword evidence="3" id="KW-1133">Transmembrane helix</keyword>
<dbReference type="Gene3D" id="3.90.550.20">
    <property type="match status" value="1"/>
</dbReference>
<comment type="similarity">
    <text evidence="1">Belongs to the glycosyltransferase 32 family.</text>
</comment>
<dbReference type="Proteomes" id="UP000827549">
    <property type="component" value="Chromosome 7"/>
</dbReference>
<keyword evidence="3" id="KW-0812">Transmembrane</keyword>
<organism evidence="4 5">
    <name type="scientific">Vanrija pseudolonga</name>
    <dbReference type="NCBI Taxonomy" id="143232"/>
    <lineage>
        <taxon>Eukaryota</taxon>
        <taxon>Fungi</taxon>
        <taxon>Dikarya</taxon>
        <taxon>Basidiomycota</taxon>
        <taxon>Agaricomycotina</taxon>
        <taxon>Tremellomycetes</taxon>
        <taxon>Trichosporonales</taxon>
        <taxon>Trichosporonaceae</taxon>
        <taxon>Vanrija</taxon>
    </lineage>
</organism>
<feature type="compositionally biased region" description="Polar residues" evidence="2">
    <location>
        <begin position="1"/>
        <end position="21"/>
    </location>
</feature>
<dbReference type="PANTHER" id="PTHR12042:SF21">
    <property type="entry name" value="ALPHA1,4-GALACTOSYLTRANSFERASE 1-RELATED"/>
    <property type="match status" value="1"/>
</dbReference>
<dbReference type="InterPro" id="IPR029044">
    <property type="entry name" value="Nucleotide-diphossugar_trans"/>
</dbReference>
<evidence type="ECO:0000256" key="1">
    <source>
        <dbReference type="ARBA" id="ARBA00009003"/>
    </source>
</evidence>
<dbReference type="GO" id="GO:0006688">
    <property type="term" value="P:glycosphingolipid biosynthetic process"/>
    <property type="evidence" value="ECO:0007669"/>
    <property type="project" value="TreeGrafter"/>
</dbReference>
<dbReference type="GO" id="GO:0016020">
    <property type="term" value="C:membrane"/>
    <property type="evidence" value="ECO:0007669"/>
    <property type="project" value="GOC"/>
</dbReference>
<keyword evidence="3" id="KW-0472">Membrane</keyword>
<evidence type="ECO:0008006" key="6">
    <source>
        <dbReference type="Google" id="ProtNLM"/>
    </source>
</evidence>
<feature type="compositionally biased region" description="Low complexity" evidence="2">
    <location>
        <begin position="39"/>
        <end position="50"/>
    </location>
</feature>